<dbReference type="EMBL" id="WTYW01000001">
    <property type="protein sequence ID" value="MXO84556.1"/>
    <property type="molecule type" value="Genomic_DNA"/>
</dbReference>
<dbReference type="Pfam" id="PF01841">
    <property type="entry name" value="Transglut_core"/>
    <property type="match status" value="1"/>
</dbReference>
<evidence type="ECO:0000259" key="1">
    <source>
        <dbReference type="SMART" id="SM00460"/>
    </source>
</evidence>
<dbReference type="OrthoDB" id="5438043at2"/>
<dbReference type="Gene3D" id="3.10.620.30">
    <property type="match status" value="1"/>
</dbReference>
<dbReference type="AlphaFoldDB" id="A0A844ZBI9"/>
<evidence type="ECO:0000313" key="3">
    <source>
        <dbReference type="Proteomes" id="UP000433104"/>
    </source>
</evidence>
<feature type="domain" description="Transglutaminase-like" evidence="1">
    <location>
        <begin position="158"/>
        <end position="225"/>
    </location>
</feature>
<dbReference type="SUPFAM" id="SSF54001">
    <property type="entry name" value="Cysteine proteinases"/>
    <property type="match status" value="1"/>
</dbReference>
<keyword evidence="3" id="KW-1185">Reference proteome</keyword>
<accession>A0A844ZBI9</accession>
<gene>
    <name evidence="2" type="ORF">GRI38_00720</name>
</gene>
<dbReference type="Proteomes" id="UP000433104">
    <property type="component" value="Unassembled WGS sequence"/>
</dbReference>
<comment type="caution">
    <text evidence="2">The sequence shown here is derived from an EMBL/GenBank/DDBJ whole genome shotgun (WGS) entry which is preliminary data.</text>
</comment>
<protein>
    <submittedName>
        <fullName evidence="2">Transglutaminase family protein</fullName>
    </submittedName>
</protein>
<name>A0A844ZBI9_9SPHN</name>
<reference evidence="2 3" key="1">
    <citation type="submission" date="2019-12" db="EMBL/GenBank/DDBJ databases">
        <title>Genomic-based taxomic classification of the family Erythrobacteraceae.</title>
        <authorList>
            <person name="Xu L."/>
        </authorList>
    </citation>
    <scope>NUCLEOTIDE SEQUENCE [LARGE SCALE GENOMIC DNA]</scope>
    <source>
        <strain evidence="2 3">MCCC 1A09962</strain>
    </source>
</reference>
<dbReference type="InterPro" id="IPR002931">
    <property type="entry name" value="Transglutaminase-like"/>
</dbReference>
<sequence>MTTKIDLSFAFEAEDPTDVLLQFEAAAIPEQTLGNVTCNLGDAEHIARVSAQDDIGERIWVRTQGRFDVEYSAEVELNRILTELGDLERLDTHDLPGETVKYLFDSRYCQGDKLQGFVSDKFGDREGGAKIVAMHEWVRDTFKYTPGVSDANTTGVDSFLERRGICRDYAHVMIMLARASAIPARFVSCYAPGVEPPDFHAVAEVFLQDPTTEGGGAWYLVDATDMASANDIVKIGVGRDAADVSFMTSFGMTEFKEKTVTVTDDAAKQG</sequence>
<dbReference type="PANTHER" id="PTHR33490:SF12">
    <property type="entry name" value="BLL5557 PROTEIN"/>
    <property type="match status" value="1"/>
</dbReference>
<proteinExistence type="predicted"/>
<organism evidence="2 3">
    <name type="scientific">Parapontixanthobacter aurantiacus</name>
    <dbReference type="NCBI Taxonomy" id="1463599"/>
    <lineage>
        <taxon>Bacteria</taxon>
        <taxon>Pseudomonadati</taxon>
        <taxon>Pseudomonadota</taxon>
        <taxon>Alphaproteobacteria</taxon>
        <taxon>Sphingomonadales</taxon>
        <taxon>Erythrobacteraceae</taxon>
        <taxon>Parapontixanthobacter</taxon>
    </lineage>
</organism>
<dbReference type="SMART" id="SM00460">
    <property type="entry name" value="TGc"/>
    <property type="match status" value="1"/>
</dbReference>
<dbReference type="Gene3D" id="2.60.40.2250">
    <property type="match status" value="1"/>
</dbReference>
<dbReference type="RefSeq" id="WP_160681113.1">
    <property type="nucleotide sequence ID" value="NZ_WTYW01000001.1"/>
</dbReference>
<evidence type="ECO:0000313" key="2">
    <source>
        <dbReference type="EMBL" id="MXO84556.1"/>
    </source>
</evidence>
<dbReference type="InterPro" id="IPR038765">
    <property type="entry name" value="Papain-like_cys_pep_sf"/>
</dbReference>
<dbReference type="PANTHER" id="PTHR33490">
    <property type="entry name" value="BLR5614 PROTEIN-RELATED"/>
    <property type="match status" value="1"/>
</dbReference>